<dbReference type="RefSeq" id="XP_060282295.1">
    <property type="nucleotide sequence ID" value="XM_060426118.1"/>
</dbReference>
<comment type="subcellular location">
    <subcellularLocation>
        <location evidence="1">Nucleus</location>
    </subcellularLocation>
</comment>
<dbReference type="AlphaFoldDB" id="A0AAJ0BY97"/>
<dbReference type="GeneID" id="85309305"/>
<dbReference type="GO" id="GO:0008270">
    <property type="term" value="F:zinc ion binding"/>
    <property type="evidence" value="ECO:0007669"/>
    <property type="project" value="UniProtKB-KW"/>
</dbReference>
<feature type="domain" description="DEUBAD" evidence="9">
    <location>
        <begin position="125"/>
        <end position="239"/>
    </location>
</feature>
<evidence type="ECO:0000256" key="3">
    <source>
        <dbReference type="ARBA" id="ARBA00022771"/>
    </source>
</evidence>
<organism evidence="10 11">
    <name type="scientific">Phialemonium atrogriseum</name>
    <dbReference type="NCBI Taxonomy" id="1093897"/>
    <lineage>
        <taxon>Eukaryota</taxon>
        <taxon>Fungi</taxon>
        <taxon>Dikarya</taxon>
        <taxon>Ascomycota</taxon>
        <taxon>Pezizomycotina</taxon>
        <taxon>Sordariomycetes</taxon>
        <taxon>Sordariomycetidae</taxon>
        <taxon>Cephalothecales</taxon>
        <taxon>Cephalothecaceae</taxon>
        <taxon>Phialemonium</taxon>
    </lineage>
</organism>
<evidence type="ECO:0000313" key="10">
    <source>
        <dbReference type="EMBL" id="KAK1766082.1"/>
    </source>
</evidence>
<sequence>MSDWEDAATASPLSSPPESIFDLQEDEMAAHGKAAQTAKDGPSLLTQLKAMEEETIAVKSPDDDMVKAKAKADDDVSTTSPPTIPPVTGGRKRKASTAPIRRIVISKKARNEAKKWESPFVYTDPKTPLANSDLRAILLNSRAWDVLSHEEQQQVLRLLPGHTHVLAPGTEQPRPDVNSLRNSDTFRFDSARYCENIEAGKHDPDWLQSAWVAHEKRNRGDFDEYQVKQFEKTWAVKISPEHHPKALRNEGQTAPQSVRSDSIDPATTEKIGLKASEEAKKTDNRDQCPSSDGPEPTSPTRSYSSMEKKIANVDITREEPNESCHAHSLPGMKTHEEVAESIEVKMSNPV</sequence>
<keyword evidence="11" id="KW-1185">Reference proteome</keyword>
<keyword evidence="5" id="KW-0805">Transcription regulation</keyword>
<evidence type="ECO:0000256" key="4">
    <source>
        <dbReference type="ARBA" id="ARBA00022833"/>
    </source>
</evidence>
<evidence type="ECO:0000313" key="11">
    <source>
        <dbReference type="Proteomes" id="UP001244011"/>
    </source>
</evidence>
<feature type="compositionally biased region" description="Basic and acidic residues" evidence="8">
    <location>
        <begin position="306"/>
        <end position="325"/>
    </location>
</feature>
<reference evidence="10" key="1">
    <citation type="submission" date="2023-06" db="EMBL/GenBank/DDBJ databases">
        <title>Genome-scale phylogeny and comparative genomics of the fungal order Sordariales.</title>
        <authorList>
            <consortium name="Lawrence Berkeley National Laboratory"/>
            <person name="Hensen N."/>
            <person name="Bonometti L."/>
            <person name="Westerberg I."/>
            <person name="Brannstrom I.O."/>
            <person name="Guillou S."/>
            <person name="Cros-Aarteil S."/>
            <person name="Calhoun S."/>
            <person name="Haridas S."/>
            <person name="Kuo A."/>
            <person name="Mondo S."/>
            <person name="Pangilinan J."/>
            <person name="Riley R."/>
            <person name="Labutti K."/>
            <person name="Andreopoulos B."/>
            <person name="Lipzen A."/>
            <person name="Chen C."/>
            <person name="Yanf M."/>
            <person name="Daum C."/>
            <person name="Ng V."/>
            <person name="Clum A."/>
            <person name="Steindorff A."/>
            <person name="Ohm R."/>
            <person name="Martin F."/>
            <person name="Silar P."/>
            <person name="Natvig D."/>
            <person name="Lalanne C."/>
            <person name="Gautier V."/>
            <person name="Ament-Velasquez S.L."/>
            <person name="Kruys A."/>
            <person name="Hutchinson M.I."/>
            <person name="Powell A.J."/>
            <person name="Barry K."/>
            <person name="Miller A.N."/>
            <person name="Grigoriev I.V."/>
            <person name="Debuchy R."/>
            <person name="Gladieux P."/>
            <person name="Thoren M.H."/>
            <person name="Johannesson H."/>
        </authorList>
    </citation>
    <scope>NUCLEOTIDE SEQUENCE</scope>
    <source>
        <strain evidence="10">8032-3</strain>
    </source>
</reference>
<keyword evidence="2" id="KW-0479">Metal-binding</keyword>
<comment type="caution">
    <text evidence="10">The sequence shown here is derived from an EMBL/GenBank/DDBJ whole genome shotgun (WGS) entry which is preliminary data.</text>
</comment>
<dbReference type="PROSITE" id="PS51916">
    <property type="entry name" value="DEUBAD"/>
    <property type="match status" value="1"/>
</dbReference>
<evidence type="ECO:0000259" key="9">
    <source>
        <dbReference type="PROSITE" id="PS51916"/>
    </source>
</evidence>
<feature type="compositionally biased region" description="Basic and acidic residues" evidence="8">
    <location>
        <begin position="271"/>
        <end position="286"/>
    </location>
</feature>
<keyword evidence="6" id="KW-0804">Transcription</keyword>
<dbReference type="InterPro" id="IPR028020">
    <property type="entry name" value="ASX_DEUBAD_dom"/>
</dbReference>
<evidence type="ECO:0000256" key="6">
    <source>
        <dbReference type="ARBA" id="ARBA00023163"/>
    </source>
</evidence>
<evidence type="ECO:0000256" key="5">
    <source>
        <dbReference type="ARBA" id="ARBA00023015"/>
    </source>
</evidence>
<proteinExistence type="predicted"/>
<evidence type="ECO:0000256" key="2">
    <source>
        <dbReference type="ARBA" id="ARBA00022723"/>
    </source>
</evidence>
<feature type="region of interest" description="Disordered" evidence="8">
    <location>
        <begin position="1"/>
        <end position="44"/>
    </location>
</feature>
<dbReference type="EMBL" id="MU839012">
    <property type="protein sequence ID" value="KAK1766082.1"/>
    <property type="molecule type" value="Genomic_DNA"/>
</dbReference>
<evidence type="ECO:0000256" key="1">
    <source>
        <dbReference type="ARBA" id="ARBA00004123"/>
    </source>
</evidence>
<feature type="compositionally biased region" description="Polar residues" evidence="8">
    <location>
        <begin position="250"/>
        <end position="260"/>
    </location>
</feature>
<dbReference type="Pfam" id="PF13919">
    <property type="entry name" value="ASXH"/>
    <property type="match status" value="1"/>
</dbReference>
<accession>A0AAJ0BY97</accession>
<protein>
    <submittedName>
        <fullName evidence="10">Asx homology domain-containing protein</fullName>
    </submittedName>
</protein>
<gene>
    <name evidence="10" type="ORF">QBC33DRAFT_515998</name>
</gene>
<keyword evidence="4" id="KW-0862">Zinc</keyword>
<feature type="region of interest" description="Disordered" evidence="8">
    <location>
        <begin position="241"/>
        <end position="334"/>
    </location>
</feature>
<evidence type="ECO:0000256" key="7">
    <source>
        <dbReference type="ARBA" id="ARBA00023242"/>
    </source>
</evidence>
<dbReference type="InterPro" id="IPR044867">
    <property type="entry name" value="DEUBAD_dom"/>
</dbReference>
<feature type="compositionally biased region" description="Basic and acidic residues" evidence="8">
    <location>
        <begin position="60"/>
        <end position="74"/>
    </location>
</feature>
<evidence type="ECO:0000256" key="8">
    <source>
        <dbReference type="SAM" id="MobiDB-lite"/>
    </source>
</evidence>
<name>A0AAJ0BY97_9PEZI</name>
<keyword evidence="7" id="KW-0539">Nucleus</keyword>
<dbReference type="Proteomes" id="UP001244011">
    <property type="component" value="Unassembled WGS sequence"/>
</dbReference>
<dbReference type="GO" id="GO:0005634">
    <property type="term" value="C:nucleus"/>
    <property type="evidence" value="ECO:0007669"/>
    <property type="project" value="UniProtKB-SubCell"/>
</dbReference>
<keyword evidence="3" id="KW-0863">Zinc-finger</keyword>
<feature type="region of interest" description="Disordered" evidence="8">
    <location>
        <begin position="56"/>
        <end position="99"/>
    </location>
</feature>